<sequence>MIKNIRIKNFKNFREAEFDVRPLNIFIGANGCGKSNLGNFLLMLSFLSSGPFSSAFGPGPFTFRQTLSRREKNETAAQDLDLHFEITLEVEGVNYVYTLIFTEIRRNEYLIKEETLQEVQGEILFTIGDVKARESKMAQMRKGHAWNDAEKRIRSVAQYLSKIKRYRFIPDLIKKPTPVQDSYLLDHTGENLAAVIHFLERNHPENFYRTVQEVKRGVPGIRRIFTPHLGDPHQVGIGVEETSKSGYFVGPQLSDGFLVFLGLCTLFNLPDQPRIFFIEEPETYLNPNRLRILYGLMHRFHAVNPGKQVLLSSHSPYFIDWSDEIPEELTLMNEKSGWIEFRNLKGVKDLRYFLEEDPWGQDWVANFFRADFADEPLPEMKEEMGEEDDSYYASWDRENDEQQAGEF</sequence>
<feature type="region of interest" description="Disordered" evidence="1">
    <location>
        <begin position="378"/>
        <end position="407"/>
    </location>
</feature>
<gene>
    <name evidence="3" type="ordered locus">Desti_0336</name>
</gene>
<dbReference type="STRING" id="706587.Desti_0336"/>
<evidence type="ECO:0000313" key="3">
    <source>
        <dbReference type="EMBL" id="AFM23075.1"/>
    </source>
</evidence>
<evidence type="ECO:0000313" key="4">
    <source>
        <dbReference type="Proteomes" id="UP000006055"/>
    </source>
</evidence>
<reference evidence="4" key="1">
    <citation type="submission" date="2012-06" db="EMBL/GenBank/DDBJ databases">
        <title>Complete sequence of chromosome of Desulfomonile tiedjei DSM 6799.</title>
        <authorList>
            <person name="Lucas S."/>
            <person name="Copeland A."/>
            <person name="Lapidus A."/>
            <person name="Glavina del Rio T."/>
            <person name="Dalin E."/>
            <person name="Tice H."/>
            <person name="Bruce D."/>
            <person name="Goodwin L."/>
            <person name="Pitluck S."/>
            <person name="Peters L."/>
            <person name="Ovchinnikova G."/>
            <person name="Zeytun A."/>
            <person name="Lu M."/>
            <person name="Kyrpides N."/>
            <person name="Mavromatis K."/>
            <person name="Ivanova N."/>
            <person name="Brettin T."/>
            <person name="Detter J.C."/>
            <person name="Han C."/>
            <person name="Larimer F."/>
            <person name="Land M."/>
            <person name="Hauser L."/>
            <person name="Markowitz V."/>
            <person name="Cheng J.-F."/>
            <person name="Hugenholtz P."/>
            <person name="Woyke T."/>
            <person name="Wu D."/>
            <person name="Spring S."/>
            <person name="Schroeder M."/>
            <person name="Brambilla E."/>
            <person name="Klenk H.-P."/>
            <person name="Eisen J.A."/>
        </authorList>
    </citation>
    <scope>NUCLEOTIDE SEQUENCE [LARGE SCALE GENOMIC DNA]</scope>
    <source>
        <strain evidence="4">ATCC 49306 / DSM 6799 / DCB-1</strain>
    </source>
</reference>
<evidence type="ECO:0000259" key="2">
    <source>
        <dbReference type="Pfam" id="PF13304"/>
    </source>
</evidence>
<dbReference type="PANTHER" id="PTHR32182:SF22">
    <property type="entry name" value="ATP-DEPENDENT ENDONUCLEASE, OLD FAMILY-RELATED"/>
    <property type="match status" value="1"/>
</dbReference>
<feature type="domain" description="ATPase AAA-type core" evidence="2">
    <location>
        <begin position="23"/>
        <end position="320"/>
    </location>
</feature>
<dbReference type="InterPro" id="IPR003959">
    <property type="entry name" value="ATPase_AAA_core"/>
</dbReference>
<dbReference type="PANTHER" id="PTHR32182">
    <property type="entry name" value="DNA REPLICATION AND REPAIR PROTEIN RECF"/>
    <property type="match status" value="1"/>
</dbReference>
<dbReference type="GO" id="GO:0006302">
    <property type="term" value="P:double-strand break repair"/>
    <property type="evidence" value="ECO:0007669"/>
    <property type="project" value="TreeGrafter"/>
</dbReference>
<feature type="compositionally biased region" description="Acidic residues" evidence="1">
    <location>
        <begin position="398"/>
        <end position="407"/>
    </location>
</feature>
<name>I4C0I4_DESTA</name>
<dbReference type="Proteomes" id="UP000006055">
    <property type="component" value="Chromosome"/>
</dbReference>
<dbReference type="Gene3D" id="3.40.50.300">
    <property type="entry name" value="P-loop containing nucleotide triphosphate hydrolases"/>
    <property type="match status" value="1"/>
</dbReference>
<dbReference type="SUPFAM" id="SSF52540">
    <property type="entry name" value="P-loop containing nucleoside triphosphate hydrolases"/>
    <property type="match status" value="1"/>
</dbReference>
<protein>
    <submittedName>
        <fullName evidence="3">Putative ATPase</fullName>
    </submittedName>
</protein>
<dbReference type="InterPro" id="IPR027417">
    <property type="entry name" value="P-loop_NTPase"/>
</dbReference>
<dbReference type="GO" id="GO:0000731">
    <property type="term" value="P:DNA synthesis involved in DNA repair"/>
    <property type="evidence" value="ECO:0007669"/>
    <property type="project" value="TreeGrafter"/>
</dbReference>
<dbReference type="RefSeq" id="WP_014808234.1">
    <property type="nucleotide sequence ID" value="NC_018025.1"/>
</dbReference>
<dbReference type="OrthoDB" id="127554at2"/>
<proteinExistence type="predicted"/>
<dbReference type="Pfam" id="PF13304">
    <property type="entry name" value="AAA_21"/>
    <property type="match status" value="1"/>
</dbReference>
<dbReference type="GO" id="GO:0016887">
    <property type="term" value="F:ATP hydrolysis activity"/>
    <property type="evidence" value="ECO:0007669"/>
    <property type="project" value="InterPro"/>
</dbReference>
<dbReference type="GO" id="GO:0005524">
    <property type="term" value="F:ATP binding"/>
    <property type="evidence" value="ECO:0007669"/>
    <property type="project" value="InterPro"/>
</dbReference>
<organism evidence="3 4">
    <name type="scientific">Desulfomonile tiedjei (strain ATCC 49306 / DSM 6799 / DCB-1)</name>
    <dbReference type="NCBI Taxonomy" id="706587"/>
    <lineage>
        <taxon>Bacteria</taxon>
        <taxon>Pseudomonadati</taxon>
        <taxon>Thermodesulfobacteriota</taxon>
        <taxon>Desulfomonilia</taxon>
        <taxon>Desulfomonilales</taxon>
        <taxon>Desulfomonilaceae</taxon>
        <taxon>Desulfomonile</taxon>
    </lineage>
</organism>
<keyword evidence="4" id="KW-1185">Reference proteome</keyword>
<dbReference type="eggNOG" id="COG4637">
    <property type="taxonomic scope" value="Bacteria"/>
</dbReference>
<accession>I4C0I4</accession>
<dbReference type="HOGENOM" id="CLU_035814_1_1_7"/>
<dbReference type="AlphaFoldDB" id="I4C0I4"/>
<evidence type="ECO:0000256" key="1">
    <source>
        <dbReference type="SAM" id="MobiDB-lite"/>
    </source>
</evidence>
<dbReference type="KEGG" id="dti:Desti_0336"/>
<dbReference type="EMBL" id="CP003360">
    <property type="protein sequence ID" value="AFM23075.1"/>
    <property type="molecule type" value="Genomic_DNA"/>
</dbReference>